<keyword evidence="3" id="KW-1185">Reference proteome</keyword>
<evidence type="ECO:0000313" key="2">
    <source>
        <dbReference type="EMBL" id="MFD2910234.1"/>
    </source>
</evidence>
<feature type="transmembrane region" description="Helical" evidence="1">
    <location>
        <begin position="56"/>
        <end position="75"/>
    </location>
</feature>
<evidence type="ECO:0000313" key="3">
    <source>
        <dbReference type="Proteomes" id="UP001597549"/>
    </source>
</evidence>
<keyword evidence="1" id="KW-0812">Transmembrane</keyword>
<sequence length="223" mass="26614">MATPYISYGLVCAYLENPQDFPKPVFIWRGSCQNTPQLIYINVTTHLRMTQKQRKIFYTTIFFLGIILMYIQIQIYRNTIINWLIPASIVIAIAIVSFLIDFKYYKRTYEYSGIGLYFYSWMHYIIGFGFIFCSIFMLMNFYFADQNVKTESYKIVERTSIRGTTKGRIGKEQPVFTINYKGKNKELVFKNHFYEKMNLYKTVEFETRKGFFGFDILENKKLN</sequence>
<evidence type="ECO:0000256" key="1">
    <source>
        <dbReference type="SAM" id="Phobius"/>
    </source>
</evidence>
<keyword evidence="1" id="KW-1133">Transmembrane helix</keyword>
<proteinExistence type="predicted"/>
<keyword evidence="1" id="KW-0472">Membrane</keyword>
<gene>
    <name evidence="2" type="ORF">ACFSX9_16000</name>
</gene>
<accession>A0ABW5ZBF5</accession>
<dbReference type="RefSeq" id="WP_379809527.1">
    <property type="nucleotide sequence ID" value="NZ_JBHUOL010000025.1"/>
</dbReference>
<name>A0ABW5ZBF5_9FLAO</name>
<feature type="transmembrane region" description="Helical" evidence="1">
    <location>
        <begin position="81"/>
        <end position="100"/>
    </location>
</feature>
<dbReference type="EMBL" id="JBHUOL010000025">
    <property type="protein sequence ID" value="MFD2910234.1"/>
    <property type="molecule type" value="Genomic_DNA"/>
</dbReference>
<comment type="caution">
    <text evidence="2">The sequence shown here is derived from an EMBL/GenBank/DDBJ whole genome shotgun (WGS) entry which is preliminary data.</text>
</comment>
<reference evidence="3" key="1">
    <citation type="journal article" date="2019" name="Int. J. Syst. Evol. Microbiol.">
        <title>The Global Catalogue of Microorganisms (GCM) 10K type strain sequencing project: providing services to taxonomists for standard genome sequencing and annotation.</title>
        <authorList>
            <consortium name="The Broad Institute Genomics Platform"/>
            <consortium name="The Broad Institute Genome Sequencing Center for Infectious Disease"/>
            <person name="Wu L."/>
            <person name="Ma J."/>
        </authorList>
    </citation>
    <scope>NUCLEOTIDE SEQUENCE [LARGE SCALE GENOMIC DNA]</scope>
    <source>
        <strain evidence="3">KCTC 52644</strain>
    </source>
</reference>
<dbReference type="Proteomes" id="UP001597549">
    <property type="component" value="Unassembled WGS sequence"/>
</dbReference>
<organism evidence="2 3">
    <name type="scientific">Flavobacterium ardleyense</name>
    <dbReference type="NCBI Taxonomy" id="2038737"/>
    <lineage>
        <taxon>Bacteria</taxon>
        <taxon>Pseudomonadati</taxon>
        <taxon>Bacteroidota</taxon>
        <taxon>Flavobacteriia</taxon>
        <taxon>Flavobacteriales</taxon>
        <taxon>Flavobacteriaceae</taxon>
        <taxon>Flavobacterium</taxon>
    </lineage>
</organism>
<protein>
    <submittedName>
        <fullName evidence="2">Uncharacterized protein</fullName>
    </submittedName>
</protein>
<feature type="transmembrane region" description="Helical" evidence="1">
    <location>
        <begin position="121"/>
        <end position="143"/>
    </location>
</feature>